<dbReference type="PRINTS" id="PR00032">
    <property type="entry name" value="HTHARAC"/>
</dbReference>
<dbReference type="InterPro" id="IPR020449">
    <property type="entry name" value="Tscrpt_reg_AraC-type_HTH"/>
</dbReference>
<evidence type="ECO:0000259" key="4">
    <source>
        <dbReference type="PROSITE" id="PS01124"/>
    </source>
</evidence>
<keyword evidence="3" id="KW-0804">Transcription</keyword>
<reference evidence="5 6" key="1">
    <citation type="submission" date="2018-04" db="EMBL/GenBank/DDBJ databases">
        <title>Genomic Encyclopedia of Archaeal and Bacterial Type Strains, Phase II (KMG-II): from individual species to whole genera.</title>
        <authorList>
            <person name="Goeker M."/>
        </authorList>
    </citation>
    <scope>NUCLEOTIDE SEQUENCE [LARGE SCALE GENOMIC DNA]</scope>
    <source>
        <strain evidence="5 6">DSM 5822</strain>
    </source>
</reference>
<dbReference type="InterPro" id="IPR009057">
    <property type="entry name" value="Homeodomain-like_sf"/>
</dbReference>
<dbReference type="Pfam" id="PF12625">
    <property type="entry name" value="Arabinose_bd"/>
    <property type="match status" value="1"/>
</dbReference>
<evidence type="ECO:0000256" key="1">
    <source>
        <dbReference type="ARBA" id="ARBA00023015"/>
    </source>
</evidence>
<dbReference type="SUPFAM" id="SSF46689">
    <property type="entry name" value="Homeodomain-like"/>
    <property type="match status" value="1"/>
</dbReference>
<evidence type="ECO:0000256" key="3">
    <source>
        <dbReference type="ARBA" id="ARBA00023163"/>
    </source>
</evidence>
<sequence>MKHDLDPNKAVVPIAYPRLLLDIMAERGFSRHVVLAGSNLQESLFDQPEQRISPAQFLFIVLNSFYLSKDASLGYEMGLRTPVTSHGFLGYGVMSCANLEEAIKLAQRFVRLRTVLMRFHYFIEGDEAVVEATANYPVGLLRQFVFESLLLSLARAGSFITGNSLYDGKIYFDFPEPDYYAHIKDRVPPVYFNRPANQLRFPKHYLQQALIMADPVAAKLAAEQCERELALMDMSHDIPSQVRALLNHQQGHYPNLEQVAERLCVSSRTLKRRLQEYGLGFQHLLDEARKRDAIQLIQTTPLTIEQIAQRLGYTDPANFTRAFKKWTGETPSNFRLRT</sequence>
<protein>
    <submittedName>
        <fullName evidence="5">AraC family transcriptional regulator</fullName>
    </submittedName>
</protein>
<evidence type="ECO:0000313" key="5">
    <source>
        <dbReference type="EMBL" id="PTQ91395.1"/>
    </source>
</evidence>
<proteinExistence type="predicted"/>
<dbReference type="Gene3D" id="1.10.10.60">
    <property type="entry name" value="Homeodomain-like"/>
    <property type="match status" value="1"/>
</dbReference>
<gene>
    <name evidence="5" type="ORF">C8N29_101468</name>
</gene>
<dbReference type="Pfam" id="PF12833">
    <property type="entry name" value="HTH_18"/>
    <property type="match status" value="1"/>
</dbReference>
<dbReference type="SMART" id="SM00342">
    <property type="entry name" value="HTH_ARAC"/>
    <property type="match status" value="1"/>
</dbReference>
<evidence type="ECO:0000256" key="2">
    <source>
        <dbReference type="ARBA" id="ARBA00023125"/>
    </source>
</evidence>
<dbReference type="InterPro" id="IPR018060">
    <property type="entry name" value="HTH_AraC"/>
</dbReference>
<dbReference type="GO" id="GO:0005829">
    <property type="term" value="C:cytosol"/>
    <property type="evidence" value="ECO:0007669"/>
    <property type="project" value="TreeGrafter"/>
</dbReference>
<evidence type="ECO:0000313" key="6">
    <source>
        <dbReference type="Proteomes" id="UP000244223"/>
    </source>
</evidence>
<dbReference type="PANTHER" id="PTHR47894:SF1">
    <property type="entry name" value="HTH-TYPE TRANSCRIPTIONAL REGULATOR VQSM"/>
    <property type="match status" value="1"/>
</dbReference>
<dbReference type="GO" id="GO:0000976">
    <property type="term" value="F:transcription cis-regulatory region binding"/>
    <property type="evidence" value="ECO:0007669"/>
    <property type="project" value="TreeGrafter"/>
</dbReference>
<dbReference type="RefSeq" id="WP_170106854.1">
    <property type="nucleotide sequence ID" value="NZ_QAON01000001.1"/>
</dbReference>
<dbReference type="GO" id="GO:0003700">
    <property type="term" value="F:DNA-binding transcription factor activity"/>
    <property type="evidence" value="ECO:0007669"/>
    <property type="project" value="InterPro"/>
</dbReference>
<organism evidence="5 6">
    <name type="scientific">Agitococcus lubricus</name>
    <dbReference type="NCBI Taxonomy" id="1077255"/>
    <lineage>
        <taxon>Bacteria</taxon>
        <taxon>Pseudomonadati</taxon>
        <taxon>Pseudomonadota</taxon>
        <taxon>Gammaproteobacteria</taxon>
        <taxon>Moraxellales</taxon>
        <taxon>Moraxellaceae</taxon>
        <taxon>Agitococcus</taxon>
    </lineage>
</organism>
<keyword evidence="6" id="KW-1185">Reference proteome</keyword>
<dbReference type="PANTHER" id="PTHR47894">
    <property type="entry name" value="HTH-TYPE TRANSCRIPTIONAL REGULATOR GADX"/>
    <property type="match status" value="1"/>
</dbReference>
<dbReference type="PROSITE" id="PS01124">
    <property type="entry name" value="HTH_ARAC_FAMILY_2"/>
    <property type="match status" value="1"/>
</dbReference>
<comment type="caution">
    <text evidence="5">The sequence shown here is derived from an EMBL/GenBank/DDBJ whole genome shotgun (WGS) entry which is preliminary data.</text>
</comment>
<name>A0A2T5J452_9GAMM</name>
<accession>A0A2T5J452</accession>
<keyword evidence="2" id="KW-0238">DNA-binding</keyword>
<dbReference type="AlphaFoldDB" id="A0A2T5J452"/>
<dbReference type="EMBL" id="QAON01000001">
    <property type="protein sequence ID" value="PTQ91395.1"/>
    <property type="molecule type" value="Genomic_DNA"/>
</dbReference>
<dbReference type="Proteomes" id="UP000244223">
    <property type="component" value="Unassembled WGS sequence"/>
</dbReference>
<keyword evidence="1" id="KW-0805">Transcription regulation</keyword>
<dbReference type="InterPro" id="IPR032687">
    <property type="entry name" value="AraC-type_N"/>
</dbReference>
<feature type="domain" description="HTH araC/xylS-type" evidence="4">
    <location>
        <begin position="240"/>
        <end position="337"/>
    </location>
</feature>